<dbReference type="SUPFAM" id="SSF52540">
    <property type="entry name" value="P-loop containing nucleoside triphosphate hydrolases"/>
    <property type="match status" value="1"/>
</dbReference>
<sequence length="251" mass="27615">MSRIIALFNQSGGVGKSTLTMNLGYHLQQRQHRVLLVDMDPQGSLTLFMGLEPSELKETIYDSVIADHPLPIHPNLHGMDLVPANIKLSGAELELVMADMRDIRLRDALKPVHEQYDFILIDCPPSLGLLSYISLVSATHVLVPIQTQYKAFCGTELLLSTVARVKSRANRQLEIAGFVPSMYAKANSQDVRALIAINEQMSQFGKVFPPIPRSTALADAAEAHLPLADYNKKHPALATLQQVALAMEGLK</sequence>
<accession>A0A6B3NBH0</accession>
<comment type="similarity">
    <text evidence="1">Belongs to the ParA family.</text>
</comment>
<dbReference type="CDD" id="cd02042">
    <property type="entry name" value="ParAB_family"/>
    <property type="match status" value="1"/>
</dbReference>
<dbReference type="FunFam" id="3.40.50.300:FF:000285">
    <property type="entry name" value="Sporulation initiation inhibitor Soj"/>
    <property type="match status" value="1"/>
</dbReference>
<reference evidence="3" key="1">
    <citation type="submission" date="2019-11" db="EMBL/GenBank/DDBJ databases">
        <title>Genomic insights into an expanded diversity of filamentous marine cyanobacteria reveals the extraordinary biosynthetic potential of Moorea and Okeania.</title>
        <authorList>
            <person name="Ferreira Leao T."/>
            <person name="Wang M."/>
            <person name="Moss N."/>
            <person name="Da Silva R."/>
            <person name="Sanders J."/>
            <person name="Nurk S."/>
            <person name="Gurevich A."/>
            <person name="Humphrey G."/>
            <person name="Reher R."/>
            <person name="Zhu Q."/>
            <person name="Belda-Ferre P."/>
            <person name="Glukhov E."/>
            <person name="Rex R."/>
            <person name="Dorrestein P.C."/>
            <person name="Knight R."/>
            <person name="Pevzner P."/>
            <person name="Gerwick W.H."/>
            <person name="Gerwick L."/>
        </authorList>
    </citation>
    <scope>NUCLEOTIDE SEQUENCE</scope>
    <source>
        <strain evidence="3">SIO1C4</strain>
    </source>
</reference>
<dbReference type="Gene3D" id="3.40.50.300">
    <property type="entry name" value="P-loop containing nucleotide triphosphate hydrolases"/>
    <property type="match status" value="1"/>
</dbReference>
<comment type="caution">
    <text evidence="3">The sequence shown here is derived from an EMBL/GenBank/DDBJ whole genome shotgun (WGS) entry which is preliminary data.</text>
</comment>
<dbReference type="PANTHER" id="PTHR13696">
    <property type="entry name" value="P-LOOP CONTAINING NUCLEOSIDE TRIPHOSPHATE HYDROLASE"/>
    <property type="match status" value="1"/>
</dbReference>
<dbReference type="Pfam" id="PF13614">
    <property type="entry name" value="AAA_31"/>
    <property type="match status" value="1"/>
</dbReference>
<organism evidence="3">
    <name type="scientific">Symploca sp. SIO1C4</name>
    <dbReference type="NCBI Taxonomy" id="2607765"/>
    <lineage>
        <taxon>Bacteria</taxon>
        <taxon>Bacillati</taxon>
        <taxon>Cyanobacteriota</taxon>
        <taxon>Cyanophyceae</taxon>
        <taxon>Coleofasciculales</taxon>
        <taxon>Coleofasciculaceae</taxon>
        <taxon>Symploca</taxon>
    </lineage>
</organism>
<dbReference type="InterPro" id="IPR025669">
    <property type="entry name" value="AAA_dom"/>
</dbReference>
<proteinExistence type="inferred from homology"/>
<dbReference type="InterPro" id="IPR027417">
    <property type="entry name" value="P-loop_NTPase"/>
</dbReference>
<evidence type="ECO:0000259" key="2">
    <source>
        <dbReference type="Pfam" id="PF13614"/>
    </source>
</evidence>
<dbReference type="InterPro" id="IPR050678">
    <property type="entry name" value="DNA_Partitioning_ATPase"/>
</dbReference>
<evidence type="ECO:0000256" key="1">
    <source>
        <dbReference type="ARBA" id="ARBA00006976"/>
    </source>
</evidence>
<dbReference type="PANTHER" id="PTHR13696:SF52">
    <property type="entry name" value="PARA FAMILY PROTEIN CT_582"/>
    <property type="match status" value="1"/>
</dbReference>
<protein>
    <submittedName>
        <fullName evidence="3">ParA family protein</fullName>
    </submittedName>
</protein>
<feature type="domain" description="AAA" evidence="2">
    <location>
        <begin position="3"/>
        <end position="175"/>
    </location>
</feature>
<dbReference type="AlphaFoldDB" id="A0A6B3NBH0"/>
<dbReference type="EMBL" id="JAAHFQ010000034">
    <property type="protein sequence ID" value="NER26528.1"/>
    <property type="molecule type" value="Genomic_DNA"/>
</dbReference>
<gene>
    <name evidence="3" type="ORF">F6J89_02585</name>
</gene>
<evidence type="ECO:0000313" key="3">
    <source>
        <dbReference type="EMBL" id="NER26528.1"/>
    </source>
</evidence>
<name>A0A6B3NBH0_9CYAN</name>